<dbReference type="GO" id="GO:0005085">
    <property type="term" value="F:guanyl-nucleotide exchange factor activity"/>
    <property type="evidence" value="ECO:0007669"/>
    <property type="project" value="TreeGrafter"/>
</dbReference>
<evidence type="ECO:0000313" key="7">
    <source>
        <dbReference type="Proteomes" id="UP000256661"/>
    </source>
</evidence>
<dbReference type="PROSITE" id="PS00626">
    <property type="entry name" value="RCC1_2"/>
    <property type="match status" value="6"/>
</dbReference>
<reference evidence="6 7" key="1">
    <citation type="submission" date="2018-08" db="EMBL/GenBank/DDBJ databases">
        <title>Sequencing the genomes of 1000 actinobacteria strains.</title>
        <authorList>
            <person name="Klenk H.-P."/>
        </authorList>
    </citation>
    <scope>NUCLEOTIDE SEQUENCE [LARGE SCALE GENOMIC DNA]</scope>
    <source>
        <strain evidence="6 7">DSM 43927</strain>
    </source>
</reference>
<comment type="caution">
    <text evidence="6">The sequence shown here is derived from an EMBL/GenBank/DDBJ whole genome shotgun (WGS) entry which is preliminary data.</text>
</comment>
<sequence length="1243" mass="126197">MLDLLSRQAVPRGPSGRWRHALAAALITSSAIVAPGAAQAAAAPAPAFDHSRHKGKAPGTHGPLPRGYSTTEIAVKFRSDRVVRVRGGRPVAKESGDASALAAVLADHPGATIAPLWKRRENVIAEERSRLEKKTGRRLPDMNSWFTVKVPKGIESLLDDLNGLPSVEFAQAAMIPVDTNSAAGRNAAEPWHYTQTYRKPAPAGVDADYTNTLPGGKGQGITVTDIEGSSGSSGDVDPLGGQGTVAGGERHTLLVGDANTPGVWAWGDNTQGQLGDGTTNDSTVMVKVSGLTDVKAVAGGGAHSLALKTDGTVWAWGDNTYGQLGDGSTTRRTAPVKVSGIENAVGISAGQVHNLAVLADGTVKAWGRNLDGRLGDGTTTDRATPVTALTGASAAYGAVAAGTSHSLAVMADGSVKAWGANTFGQLGNGGTGSSATPVPVTGLTGVEQLSAGSHHSVALLTSGTLKAWGLNADGQLGNTTVTQSSTPIDVTGLTAVASIASGRRHNIAARDNSELWAWGLNADGQLGLDDTTNAPTPQELFTSGSVVAAGAVHTAIIGTVNGSPAPSIFGDNGHGQVGDDTTVDRHFATSPLKRLNRWNVCHEDVVGRPGGAPVYLTTVVGGCHPGYVAYHGTGMIGPSSADDGNGLGMAGMSSHAELQLTRTDAPEGSWESAISSSQPGDVIFLGYGYSLGPAETYRPEYDQIVTAIAQGITVVQGADNKPSLNLDTEPSLQAWRELPDSGAIVAGGGQAYLPSGDCFDCTNDEYWPARSYSSTYGSRVNVQGYYGRATSLGVPKAWGRSDAQTLTPNETDPDKMYTGQFGGTSNASAMIAGVAASLQGVAKAAGHVLSPTLLRQILVQTGTPQTGDLTKHVGPLPNLKAAVEFLRGGIASGTNHTLAVTSDGKVRTWGRNGSGQLGDGTTTPRTGPVEVSGLTGIRRRQGAVAGGEWHSLAVKSDGTVWAWGANGSGQLGDGTTTGRTTPIQVPGLTGVVAVAANEAYSLALKSDGTVWAWGFNSSGQLGDGTTTTRTTPVQVSGLSGVVNISAGYGHAVAVKSDGTVWAWGANGSGQLGDGTTNSRRTPVQVSNLTDASTSPGALAAGGNHSLVLKTDGTVVAFGSGGDGRLGNGGTAGSSVPVAVQNLTAVTAVSAGWRHSAATRADGDILTWGSNEYGQLGNGTTGGSASTPTLVQLTGATAAAGGFYDTFALRADGTAFSWGRNNEGQLGNGTNVDANTPEQVPGTP</sequence>
<dbReference type="PANTHER" id="PTHR45982:SF1">
    <property type="entry name" value="REGULATOR OF CHROMOSOME CONDENSATION"/>
    <property type="match status" value="1"/>
</dbReference>
<dbReference type="GO" id="GO:0004252">
    <property type="term" value="F:serine-type endopeptidase activity"/>
    <property type="evidence" value="ECO:0007669"/>
    <property type="project" value="InterPro"/>
</dbReference>
<dbReference type="PANTHER" id="PTHR45982">
    <property type="entry name" value="REGULATOR OF CHROMOSOME CONDENSATION"/>
    <property type="match status" value="1"/>
</dbReference>
<evidence type="ECO:0000313" key="6">
    <source>
        <dbReference type="EMBL" id="REE98542.1"/>
    </source>
</evidence>
<dbReference type="GO" id="GO:0005737">
    <property type="term" value="C:cytoplasm"/>
    <property type="evidence" value="ECO:0007669"/>
    <property type="project" value="TreeGrafter"/>
</dbReference>
<dbReference type="InterPro" id="IPR051553">
    <property type="entry name" value="Ran_GTPase-activating"/>
</dbReference>
<dbReference type="PRINTS" id="PR00633">
    <property type="entry name" value="RCCNDNSATION"/>
</dbReference>
<evidence type="ECO:0000256" key="3">
    <source>
        <dbReference type="SAM" id="MobiDB-lite"/>
    </source>
</evidence>
<dbReference type="Proteomes" id="UP000256661">
    <property type="component" value="Unassembled WGS sequence"/>
</dbReference>
<proteinExistence type="predicted"/>
<dbReference type="InterPro" id="IPR036852">
    <property type="entry name" value="Peptidase_S8/S53_dom_sf"/>
</dbReference>
<feature type="domain" description="RCC1-like" evidence="5">
    <location>
        <begin position="1030"/>
        <end position="1241"/>
    </location>
</feature>
<evidence type="ECO:0000259" key="5">
    <source>
        <dbReference type="Pfam" id="PF25390"/>
    </source>
</evidence>
<feature type="chain" id="PRO_5017799756" evidence="4">
    <location>
        <begin position="41"/>
        <end position="1243"/>
    </location>
</feature>
<dbReference type="SUPFAM" id="SSF50985">
    <property type="entry name" value="RCC1/BLIP-II"/>
    <property type="match status" value="2"/>
</dbReference>
<dbReference type="Gene3D" id="2.130.10.30">
    <property type="entry name" value="Regulator of chromosome condensation 1/beta-lactamase-inhibitor protein II"/>
    <property type="match status" value="4"/>
</dbReference>
<accession>A0A3D9SRI1</accession>
<feature type="region of interest" description="Disordered" evidence="3">
    <location>
        <begin position="907"/>
        <end position="931"/>
    </location>
</feature>
<dbReference type="PROSITE" id="PS50012">
    <property type="entry name" value="RCC1_3"/>
    <property type="match status" value="13"/>
</dbReference>
<protein>
    <submittedName>
        <fullName evidence="6">Alpha-tubulin suppressor-like RCC1 family protein</fullName>
    </submittedName>
</protein>
<dbReference type="SUPFAM" id="SSF52743">
    <property type="entry name" value="Subtilisin-like"/>
    <property type="match status" value="1"/>
</dbReference>
<dbReference type="InterPro" id="IPR058923">
    <property type="entry name" value="RCC1-like_dom"/>
</dbReference>
<dbReference type="OrthoDB" id="3449578at2"/>
<feature type="signal peptide" evidence="4">
    <location>
        <begin position="1"/>
        <end position="40"/>
    </location>
</feature>
<keyword evidence="1" id="KW-0344">Guanine-nucleotide releasing factor</keyword>
<evidence type="ECO:0000256" key="2">
    <source>
        <dbReference type="ARBA" id="ARBA00022737"/>
    </source>
</evidence>
<organism evidence="6 7">
    <name type="scientific">Thermomonospora umbrina</name>
    <dbReference type="NCBI Taxonomy" id="111806"/>
    <lineage>
        <taxon>Bacteria</taxon>
        <taxon>Bacillati</taxon>
        <taxon>Actinomycetota</taxon>
        <taxon>Actinomycetes</taxon>
        <taxon>Streptosporangiales</taxon>
        <taxon>Thermomonosporaceae</taxon>
        <taxon>Thermomonospora</taxon>
    </lineage>
</organism>
<keyword evidence="4" id="KW-0732">Signal</keyword>
<evidence type="ECO:0000256" key="4">
    <source>
        <dbReference type="SAM" id="SignalP"/>
    </source>
</evidence>
<dbReference type="Pfam" id="PF25390">
    <property type="entry name" value="WD40_RLD"/>
    <property type="match status" value="1"/>
</dbReference>
<dbReference type="Pfam" id="PF13540">
    <property type="entry name" value="RCC1_2"/>
    <property type="match status" value="1"/>
</dbReference>
<dbReference type="InterPro" id="IPR000408">
    <property type="entry name" value="Reg_chr_condens"/>
</dbReference>
<dbReference type="Pfam" id="PF00415">
    <property type="entry name" value="RCC1"/>
    <property type="match status" value="7"/>
</dbReference>
<gene>
    <name evidence="6" type="ORF">DFJ69_4032</name>
</gene>
<dbReference type="EMBL" id="QTTT01000001">
    <property type="protein sequence ID" value="REE98542.1"/>
    <property type="molecule type" value="Genomic_DNA"/>
</dbReference>
<feature type="region of interest" description="Disordered" evidence="3">
    <location>
        <begin position="44"/>
        <end position="68"/>
    </location>
</feature>
<dbReference type="RefSeq" id="WP_147312373.1">
    <property type="nucleotide sequence ID" value="NZ_QTTT01000001.1"/>
</dbReference>
<feature type="compositionally biased region" description="Polar residues" evidence="3">
    <location>
        <begin position="1219"/>
        <end position="1237"/>
    </location>
</feature>
<name>A0A3D9SRI1_9ACTN</name>
<keyword evidence="2" id="KW-0677">Repeat</keyword>
<feature type="region of interest" description="Disordered" evidence="3">
    <location>
        <begin position="1219"/>
        <end position="1243"/>
    </location>
</feature>
<dbReference type="AlphaFoldDB" id="A0A3D9SRI1"/>
<dbReference type="Gene3D" id="3.40.50.200">
    <property type="entry name" value="Peptidase S8/S53 domain"/>
    <property type="match status" value="1"/>
</dbReference>
<evidence type="ECO:0000256" key="1">
    <source>
        <dbReference type="ARBA" id="ARBA00022658"/>
    </source>
</evidence>
<dbReference type="GO" id="GO:0006508">
    <property type="term" value="P:proteolysis"/>
    <property type="evidence" value="ECO:0007669"/>
    <property type="project" value="InterPro"/>
</dbReference>
<keyword evidence="7" id="KW-1185">Reference proteome</keyword>
<dbReference type="InterPro" id="IPR009091">
    <property type="entry name" value="RCC1/BLIP-II"/>
</dbReference>